<protein>
    <submittedName>
        <fullName evidence="1">Uncharacterized protein (TIGR04141 family)</fullName>
    </submittedName>
</protein>
<dbReference type="NCBIfam" id="TIGR04141">
    <property type="entry name" value="TIGR04141 family sporadically distributed protein"/>
    <property type="match status" value="1"/>
</dbReference>
<name>A0A318XL96_9FIRM</name>
<evidence type="ECO:0000313" key="2">
    <source>
        <dbReference type="Proteomes" id="UP000248132"/>
    </source>
</evidence>
<reference evidence="1 2" key="1">
    <citation type="submission" date="2018-06" db="EMBL/GenBank/DDBJ databases">
        <title>Genomic Encyclopedia of Type Strains, Phase I: the one thousand microbial genomes (KMG-I) project.</title>
        <authorList>
            <person name="Kyrpides N."/>
        </authorList>
    </citation>
    <scope>NUCLEOTIDE SEQUENCE [LARGE SCALE GENOMIC DNA]</scope>
    <source>
        <strain evidence="1 2">DSM 19573</strain>
    </source>
</reference>
<dbReference type="Pfam" id="PF19614">
    <property type="entry name" value="DUF6119"/>
    <property type="match status" value="1"/>
</dbReference>
<proteinExistence type="predicted"/>
<organism evidence="1 2">
    <name type="scientific">Ruminiclostridium sufflavum DSM 19573</name>
    <dbReference type="NCBI Taxonomy" id="1121337"/>
    <lineage>
        <taxon>Bacteria</taxon>
        <taxon>Bacillati</taxon>
        <taxon>Bacillota</taxon>
        <taxon>Clostridia</taxon>
        <taxon>Eubacteriales</taxon>
        <taxon>Oscillospiraceae</taxon>
        <taxon>Ruminiclostridium</taxon>
    </lineage>
</organism>
<gene>
    <name evidence="1" type="ORF">LY28_02788</name>
</gene>
<sequence>MPRKKDEQPTYDYNIYQIPIDKADEFISFLEERKFEEIPLRQELIENPEGFAFTLMFCDKDNQKGSPWVKLLSSCSECDLTQQLKIYGAALICKDATTCFVVSYGNAHFYVSNYCDYNFGISVAERLINLESVRAQQNVSHGSKLNKMHIDYFGGAFLSYRSGEIPTYIRGKSINKNDWGEYINCGTSAQFKWGEKPLEIGKKLKSLETAIKALSSVSLPRLTQLDDEQDCDKIEDLFQQLAKAIDEYDESKLKTSLVNVPSFYMVGTKIVQNDSIQFKISCNYKRAQYSGELNIISIKNFLDEKKLNVYDVIKDINIAVEYSNNQWTNSKPLIDYLEFITTDNFCLQNGKWCSFNSAYVERILQDANRISFSNHTDDDLKFDKKDLISFAKAKGIYKDGDIQPYETYYNEFLAHKLKAICVHPQTVSADINADGRYKYEICDLFLDGAMYFVKIGAPADFAYAVDQAMLTLDKVENNYGFIELPTGVSVEPKEFKLVLIFESRKTVVGKWDDIFSINFLIHLSELKQRLNITDIKLSVDFCYS</sequence>
<accession>A0A318XL96</accession>
<dbReference type="Proteomes" id="UP000248132">
    <property type="component" value="Unassembled WGS sequence"/>
</dbReference>
<dbReference type="RefSeq" id="WP_165835571.1">
    <property type="nucleotide sequence ID" value="NZ_QKMR01000017.1"/>
</dbReference>
<keyword evidence="2" id="KW-1185">Reference proteome</keyword>
<dbReference type="AlphaFoldDB" id="A0A318XL96"/>
<evidence type="ECO:0000313" key="1">
    <source>
        <dbReference type="EMBL" id="PYG86762.1"/>
    </source>
</evidence>
<dbReference type="InterPro" id="IPR026487">
    <property type="entry name" value="CHP04141"/>
</dbReference>
<comment type="caution">
    <text evidence="1">The sequence shown here is derived from an EMBL/GenBank/DDBJ whole genome shotgun (WGS) entry which is preliminary data.</text>
</comment>
<dbReference type="EMBL" id="QKMR01000017">
    <property type="protein sequence ID" value="PYG86762.1"/>
    <property type="molecule type" value="Genomic_DNA"/>
</dbReference>